<dbReference type="KEGG" id="egt:105972013"/>
<dbReference type="OrthoDB" id="1914670at2759"/>
<accession>A0A022QCD0</accession>
<protein>
    <recommendedName>
        <fullName evidence="6">Late embryogenesis abundant protein LEA-2 subgroup domain-containing protein</fullName>
    </recommendedName>
</protein>
<feature type="transmembrane region" description="Helical" evidence="3">
    <location>
        <begin position="173"/>
        <end position="189"/>
    </location>
</feature>
<keyword evidence="3" id="KW-0812">Transmembrane</keyword>
<reference evidence="4 5" key="1">
    <citation type="journal article" date="2013" name="Proc. Natl. Acad. Sci. U.S.A.">
        <title>Fine-scale variation in meiotic recombination in Mimulus inferred from population shotgun sequencing.</title>
        <authorList>
            <person name="Hellsten U."/>
            <person name="Wright K.M."/>
            <person name="Jenkins J."/>
            <person name="Shu S."/>
            <person name="Yuan Y."/>
            <person name="Wessler S.R."/>
            <person name="Schmutz J."/>
            <person name="Willis J.H."/>
            <person name="Rokhsar D.S."/>
        </authorList>
    </citation>
    <scope>NUCLEOTIDE SEQUENCE [LARGE SCALE GENOMIC DNA]</scope>
    <source>
        <strain evidence="5">cv. DUN x IM62</strain>
    </source>
</reference>
<keyword evidence="3" id="KW-1133">Transmembrane helix</keyword>
<evidence type="ECO:0000256" key="1">
    <source>
        <dbReference type="ARBA" id="ARBA00004370"/>
    </source>
</evidence>
<evidence type="ECO:0000256" key="2">
    <source>
        <dbReference type="ARBA" id="ARBA00023136"/>
    </source>
</evidence>
<dbReference type="GO" id="GO:0005886">
    <property type="term" value="C:plasma membrane"/>
    <property type="evidence" value="ECO:0000318"/>
    <property type="project" value="GO_Central"/>
</dbReference>
<proteinExistence type="predicted"/>
<evidence type="ECO:0000313" key="4">
    <source>
        <dbReference type="EMBL" id="EYU24903.1"/>
    </source>
</evidence>
<dbReference type="AlphaFoldDB" id="A0A022QCD0"/>
<dbReference type="PANTHER" id="PTHR31415">
    <property type="entry name" value="OS05G0367900 PROTEIN"/>
    <property type="match status" value="1"/>
</dbReference>
<evidence type="ECO:0000256" key="3">
    <source>
        <dbReference type="SAM" id="Phobius"/>
    </source>
</evidence>
<evidence type="ECO:0000313" key="5">
    <source>
        <dbReference type="Proteomes" id="UP000030748"/>
    </source>
</evidence>
<name>A0A022QCD0_ERYGU</name>
<dbReference type="GO" id="GO:0098542">
    <property type="term" value="P:defense response to other organism"/>
    <property type="evidence" value="ECO:0007669"/>
    <property type="project" value="InterPro"/>
</dbReference>
<dbReference type="EMBL" id="KI632106">
    <property type="protein sequence ID" value="EYU24903.1"/>
    <property type="molecule type" value="Genomic_DNA"/>
</dbReference>
<comment type="subcellular location">
    <subcellularLocation>
        <location evidence="1">Membrane</location>
    </subcellularLocation>
</comment>
<gene>
    <name evidence="4" type="ORF">MIMGU_mgv1a025504mg</name>
</gene>
<dbReference type="GO" id="GO:0009506">
    <property type="term" value="C:plasmodesma"/>
    <property type="evidence" value="ECO:0000318"/>
    <property type="project" value="GO_Central"/>
</dbReference>
<keyword evidence="2 3" id="KW-0472">Membrane</keyword>
<dbReference type="PANTHER" id="PTHR31415:SF52">
    <property type="entry name" value="LATE EMBRYOGENESIS ABUNDANT (LEA) HYDROXYPROLINE-RICH GLYCOPROTEIN FAMILY-RELATED"/>
    <property type="match status" value="1"/>
</dbReference>
<sequence length="190" mass="21414">MVSIVITILAGLTYKIKRPHCYIQEFYVPALDLSLNSTVINPCLFFDLAFENIMTDHSVRYGDVNLTFSYGRSAVAKYVVPTFYQGMSKRADRREVVESSGVPWEAAVKAVSNGSAAVFRVDLVARPRFGFWFWYSKRKGMRIGADVEVDGFGMKVKREDIRLINLGASKTRVGIFVMFVGLLVTLLCLF</sequence>
<organism evidence="4 5">
    <name type="scientific">Erythranthe guttata</name>
    <name type="common">Yellow monkey flower</name>
    <name type="synonym">Mimulus guttatus</name>
    <dbReference type="NCBI Taxonomy" id="4155"/>
    <lineage>
        <taxon>Eukaryota</taxon>
        <taxon>Viridiplantae</taxon>
        <taxon>Streptophyta</taxon>
        <taxon>Embryophyta</taxon>
        <taxon>Tracheophyta</taxon>
        <taxon>Spermatophyta</taxon>
        <taxon>Magnoliopsida</taxon>
        <taxon>eudicotyledons</taxon>
        <taxon>Gunneridae</taxon>
        <taxon>Pentapetalae</taxon>
        <taxon>asterids</taxon>
        <taxon>lamiids</taxon>
        <taxon>Lamiales</taxon>
        <taxon>Phrymaceae</taxon>
        <taxon>Erythranthe</taxon>
    </lineage>
</organism>
<dbReference type="InterPro" id="IPR044839">
    <property type="entry name" value="NDR1-like"/>
</dbReference>
<keyword evidence="5" id="KW-1185">Reference proteome</keyword>
<evidence type="ECO:0008006" key="6">
    <source>
        <dbReference type="Google" id="ProtNLM"/>
    </source>
</evidence>
<dbReference type="Proteomes" id="UP000030748">
    <property type="component" value="Unassembled WGS sequence"/>
</dbReference>